<protein>
    <submittedName>
        <fullName evidence="2">DUF1573 domain-containing protein</fullName>
    </submittedName>
</protein>
<keyword evidence="1" id="KW-0732">Signal</keyword>
<dbReference type="EMBL" id="JAHWYN010000007">
    <property type="protein sequence ID" value="MBW4360877.1"/>
    <property type="molecule type" value="Genomic_DNA"/>
</dbReference>
<dbReference type="PANTHER" id="PTHR37833:SF1">
    <property type="entry name" value="SIGNAL PEPTIDE PROTEIN"/>
    <property type="match status" value="1"/>
</dbReference>
<dbReference type="Proteomes" id="UP000812031">
    <property type="component" value="Unassembled WGS sequence"/>
</dbReference>
<organism evidence="2 3">
    <name type="scientific">Flavobacterium taihuense</name>
    <dbReference type="NCBI Taxonomy" id="2857508"/>
    <lineage>
        <taxon>Bacteria</taxon>
        <taxon>Pseudomonadati</taxon>
        <taxon>Bacteroidota</taxon>
        <taxon>Flavobacteriia</taxon>
        <taxon>Flavobacteriales</taxon>
        <taxon>Flavobacteriaceae</taxon>
        <taxon>Flavobacterium</taxon>
    </lineage>
</organism>
<evidence type="ECO:0000313" key="3">
    <source>
        <dbReference type="Proteomes" id="UP000812031"/>
    </source>
</evidence>
<evidence type="ECO:0000256" key="1">
    <source>
        <dbReference type="SAM" id="SignalP"/>
    </source>
</evidence>
<reference evidence="2 3" key="1">
    <citation type="submission" date="2021-07" db="EMBL/GenBank/DDBJ databases">
        <title>Flavobacterium sp. nov. isolated from sediment on the Taihu Lake.</title>
        <authorList>
            <person name="Qu J.-H."/>
        </authorList>
    </citation>
    <scope>NUCLEOTIDE SEQUENCE [LARGE SCALE GENOMIC DNA]</scope>
    <source>
        <strain evidence="2 3">NAS39</strain>
    </source>
</reference>
<feature type="signal peptide" evidence="1">
    <location>
        <begin position="1"/>
        <end position="26"/>
    </location>
</feature>
<dbReference type="InterPro" id="IPR011467">
    <property type="entry name" value="DUF1573"/>
</dbReference>
<keyword evidence="3" id="KW-1185">Reference proteome</keyword>
<dbReference type="Pfam" id="PF07610">
    <property type="entry name" value="DUF1573"/>
    <property type="match status" value="1"/>
</dbReference>
<name>A0ABS6XX11_9FLAO</name>
<sequence>MKMIKISMLALTLGLMSFSAIEPVKAIVSKVAIAASSIVWKSESIDVGSIPQNTPKPIVFEFKNTGKTAVIVTNVQGSCGCTATDYTKTPIAPGKSGTVTATYNAANPGGFTKTVSVTTNAETTVKVLTIKGTVVAAATGVKS</sequence>
<dbReference type="PANTHER" id="PTHR37833">
    <property type="entry name" value="LIPOPROTEIN-RELATED"/>
    <property type="match status" value="1"/>
</dbReference>
<evidence type="ECO:0000313" key="2">
    <source>
        <dbReference type="EMBL" id="MBW4360877.1"/>
    </source>
</evidence>
<proteinExistence type="predicted"/>
<accession>A0ABS6XX11</accession>
<feature type="chain" id="PRO_5045639731" evidence="1">
    <location>
        <begin position="27"/>
        <end position="143"/>
    </location>
</feature>
<comment type="caution">
    <text evidence="2">The sequence shown here is derived from an EMBL/GenBank/DDBJ whole genome shotgun (WGS) entry which is preliminary data.</text>
</comment>
<gene>
    <name evidence="2" type="ORF">KZH69_10315</name>
</gene>